<dbReference type="PANTHER" id="PTHR30582:SF2">
    <property type="entry name" value="L,D-TRANSPEPTIDASE YCIB-RELATED"/>
    <property type="match status" value="1"/>
</dbReference>
<comment type="pathway">
    <text evidence="1 7">Cell wall biogenesis; peptidoglycan biosynthesis.</text>
</comment>
<accession>A0A9D1V9E0</accession>
<evidence type="ECO:0000256" key="9">
    <source>
        <dbReference type="SAM" id="SignalP"/>
    </source>
</evidence>
<feature type="chain" id="PRO_5039358942" evidence="9">
    <location>
        <begin position="27"/>
        <end position="257"/>
    </location>
</feature>
<protein>
    <submittedName>
        <fullName evidence="11">L,D-transpeptidase family protein</fullName>
    </submittedName>
</protein>
<dbReference type="PROSITE" id="PS51257">
    <property type="entry name" value="PROKAR_LIPOPROTEIN"/>
    <property type="match status" value="1"/>
</dbReference>
<comment type="caution">
    <text evidence="11">The sequence shown here is derived from an EMBL/GenBank/DDBJ whole genome shotgun (WGS) entry which is preliminary data.</text>
</comment>
<keyword evidence="5 7" id="KW-0573">Peptidoglycan synthesis</keyword>
<evidence type="ECO:0000256" key="4">
    <source>
        <dbReference type="ARBA" id="ARBA00022960"/>
    </source>
</evidence>
<feature type="active site" description="Nucleophile" evidence="7">
    <location>
        <position position="182"/>
    </location>
</feature>
<evidence type="ECO:0000256" key="6">
    <source>
        <dbReference type="ARBA" id="ARBA00023316"/>
    </source>
</evidence>
<dbReference type="EMBL" id="DXFQ01000004">
    <property type="protein sequence ID" value="HIX18991.1"/>
    <property type="molecule type" value="Genomic_DNA"/>
</dbReference>
<dbReference type="PANTHER" id="PTHR30582">
    <property type="entry name" value="L,D-TRANSPEPTIDASE"/>
    <property type="match status" value="1"/>
</dbReference>
<reference evidence="11" key="1">
    <citation type="journal article" date="2021" name="PeerJ">
        <title>Extensive microbial diversity within the chicken gut microbiome revealed by metagenomics and culture.</title>
        <authorList>
            <person name="Gilroy R."/>
            <person name="Ravi A."/>
            <person name="Getino M."/>
            <person name="Pursley I."/>
            <person name="Horton D.L."/>
            <person name="Alikhan N.F."/>
            <person name="Baker D."/>
            <person name="Gharbi K."/>
            <person name="Hall N."/>
            <person name="Watson M."/>
            <person name="Adriaenssens E.M."/>
            <person name="Foster-Nyarko E."/>
            <person name="Jarju S."/>
            <person name="Secka A."/>
            <person name="Antonio M."/>
            <person name="Oren A."/>
            <person name="Chaudhuri R.R."/>
            <person name="La Ragione R."/>
            <person name="Hildebrand F."/>
            <person name="Pallen M.J."/>
        </authorList>
    </citation>
    <scope>NUCLEOTIDE SEQUENCE</scope>
    <source>
        <strain evidence="11">14975</strain>
    </source>
</reference>
<evidence type="ECO:0000259" key="10">
    <source>
        <dbReference type="PROSITE" id="PS52029"/>
    </source>
</evidence>
<dbReference type="PROSITE" id="PS52029">
    <property type="entry name" value="LD_TPASE"/>
    <property type="match status" value="1"/>
</dbReference>
<dbReference type="Gene3D" id="2.40.440.10">
    <property type="entry name" value="L,D-transpeptidase catalytic domain-like"/>
    <property type="match status" value="1"/>
</dbReference>
<dbReference type="GO" id="GO:0018104">
    <property type="term" value="P:peptidoglycan-protein cross-linking"/>
    <property type="evidence" value="ECO:0007669"/>
    <property type="project" value="TreeGrafter"/>
</dbReference>
<feature type="active site" description="Proton donor/acceptor" evidence="7">
    <location>
        <position position="168"/>
    </location>
</feature>
<dbReference type="InterPro" id="IPR050979">
    <property type="entry name" value="LD-transpeptidase"/>
</dbReference>
<feature type="compositionally biased region" description="Basic and acidic residues" evidence="8">
    <location>
        <begin position="223"/>
        <end position="244"/>
    </location>
</feature>
<dbReference type="GO" id="GO:0071972">
    <property type="term" value="F:peptidoglycan L,D-transpeptidase activity"/>
    <property type="evidence" value="ECO:0007669"/>
    <property type="project" value="TreeGrafter"/>
</dbReference>
<evidence type="ECO:0000256" key="3">
    <source>
        <dbReference type="ARBA" id="ARBA00022679"/>
    </source>
</evidence>
<feature type="domain" description="L,D-TPase catalytic" evidence="10">
    <location>
        <begin position="68"/>
        <end position="207"/>
    </location>
</feature>
<feature type="region of interest" description="Disordered" evidence="8">
    <location>
        <begin position="220"/>
        <end position="257"/>
    </location>
</feature>
<keyword evidence="4 7" id="KW-0133">Cell shape</keyword>
<evidence type="ECO:0000256" key="2">
    <source>
        <dbReference type="ARBA" id="ARBA00005992"/>
    </source>
</evidence>
<dbReference type="InterPro" id="IPR005490">
    <property type="entry name" value="LD_TPept_cat_dom"/>
</dbReference>
<dbReference type="Proteomes" id="UP000823964">
    <property type="component" value="Unassembled WGS sequence"/>
</dbReference>
<sequence length="257" mass="28315">MKTHSLLPTLCLGLAALLGLSSCSSVQENKPAPPQDKYQRFVHDRLKYPKTMEYYENSELLKKATAQSPIYICLDQQRGRLYVDGQVAADWPVSTGVEGHLTPTGKYKVRFKQESYRSGRYGKIYDQEGKIVNGNADILNDEVPEGGKFVGSSMPYWQRLTADGVGMHTGRVVAGKRLSHGCIRTPNYMARKLYGITKTGITSVSITQAPEAIYPAHQQLADNAKRKAEAEAAEARRKAEKKTDTGSSAGATVSRRS</sequence>
<dbReference type="GO" id="GO:0008360">
    <property type="term" value="P:regulation of cell shape"/>
    <property type="evidence" value="ECO:0007669"/>
    <property type="project" value="UniProtKB-UniRule"/>
</dbReference>
<evidence type="ECO:0000313" key="11">
    <source>
        <dbReference type="EMBL" id="HIX18991.1"/>
    </source>
</evidence>
<keyword evidence="6 7" id="KW-0961">Cell wall biogenesis/degradation</keyword>
<keyword evidence="3" id="KW-0808">Transferase</keyword>
<dbReference type="Pfam" id="PF03734">
    <property type="entry name" value="YkuD"/>
    <property type="match status" value="1"/>
</dbReference>
<dbReference type="InterPro" id="IPR038063">
    <property type="entry name" value="Transpep_catalytic_dom"/>
</dbReference>
<feature type="signal peptide" evidence="9">
    <location>
        <begin position="1"/>
        <end position="26"/>
    </location>
</feature>
<dbReference type="SUPFAM" id="SSF141523">
    <property type="entry name" value="L,D-transpeptidase catalytic domain-like"/>
    <property type="match status" value="1"/>
</dbReference>
<evidence type="ECO:0000256" key="1">
    <source>
        <dbReference type="ARBA" id="ARBA00004752"/>
    </source>
</evidence>
<organism evidence="11 12">
    <name type="scientific">Candidatus Akkermansia intestinigallinarum</name>
    <dbReference type="NCBI Taxonomy" id="2838431"/>
    <lineage>
        <taxon>Bacteria</taxon>
        <taxon>Pseudomonadati</taxon>
        <taxon>Verrucomicrobiota</taxon>
        <taxon>Verrucomicrobiia</taxon>
        <taxon>Verrucomicrobiales</taxon>
        <taxon>Akkermansiaceae</taxon>
        <taxon>Akkermansia</taxon>
    </lineage>
</organism>
<proteinExistence type="inferred from homology"/>
<dbReference type="AlphaFoldDB" id="A0A9D1V9E0"/>
<dbReference type="CDD" id="cd16913">
    <property type="entry name" value="YkuD_like"/>
    <property type="match status" value="1"/>
</dbReference>
<dbReference type="GO" id="GO:0005576">
    <property type="term" value="C:extracellular region"/>
    <property type="evidence" value="ECO:0007669"/>
    <property type="project" value="TreeGrafter"/>
</dbReference>
<dbReference type="GO" id="GO:0016740">
    <property type="term" value="F:transferase activity"/>
    <property type="evidence" value="ECO:0007669"/>
    <property type="project" value="UniProtKB-KW"/>
</dbReference>
<reference evidence="11" key="2">
    <citation type="submission" date="2021-04" db="EMBL/GenBank/DDBJ databases">
        <authorList>
            <person name="Gilroy R."/>
        </authorList>
    </citation>
    <scope>NUCLEOTIDE SEQUENCE</scope>
    <source>
        <strain evidence="11">14975</strain>
    </source>
</reference>
<dbReference type="GO" id="GO:0071555">
    <property type="term" value="P:cell wall organization"/>
    <property type="evidence" value="ECO:0007669"/>
    <property type="project" value="UniProtKB-UniRule"/>
</dbReference>
<evidence type="ECO:0000313" key="12">
    <source>
        <dbReference type="Proteomes" id="UP000823964"/>
    </source>
</evidence>
<evidence type="ECO:0000256" key="5">
    <source>
        <dbReference type="ARBA" id="ARBA00022984"/>
    </source>
</evidence>
<evidence type="ECO:0000256" key="7">
    <source>
        <dbReference type="PROSITE-ProRule" id="PRU01373"/>
    </source>
</evidence>
<keyword evidence="9" id="KW-0732">Signal</keyword>
<comment type="similarity">
    <text evidence="2">Belongs to the YkuD family.</text>
</comment>
<evidence type="ECO:0000256" key="8">
    <source>
        <dbReference type="SAM" id="MobiDB-lite"/>
    </source>
</evidence>
<name>A0A9D1V9E0_9BACT</name>
<gene>
    <name evidence="11" type="ORF">H9862_00135</name>
</gene>